<dbReference type="InterPro" id="IPR033134">
    <property type="entry name" value="Asp/Glu_racemase_AS_2"/>
</dbReference>
<dbReference type="Gene3D" id="3.40.50.1860">
    <property type="match status" value="2"/>
</dbReference>
<dbReference type="InterPro" id="IPR004391">
    <property type="entry name" value="Glu_race"/>
</dbReference>
<reference evidence="8 9" key="1">
    <citation type="submission" date="2010-06" db="EMBL/GenBank/DDBJ databases">
        <authorList>
            <person name="Muzny D."/>
            <person name="Qin X."/>
            <person name="Buhay C."/>
            <person name="Dugan-Rocha S."/>
            <person name="Ding Y."/>
            <person name="Chen G."/>
            <person name="Hawes A."/>
            <person name="Holder M."/>
            <person name="Jhangiani S."/>
            <person name="Johnson A."/>
            <person name="Khan Z."/>
            <person name="Li Z."/>
            <person name="Liu W."/>
            <person name="Liu X."/>
            <person name="Perez L."/>
            <person name="Shen H."/>
            <person name="Wang Q."/>
            <person name="Watt J."/>
            <person name="Xi L."/>
            <person name="Xin Y."/>
            <person name="Zhou J."/>
            <person name="Deng J."/>
            <person name="Jiang H."/>
            <person name="Liu Y."/>
            <person name="Qu J."/>
            <person name="Song X.-Z."/>
            <person name="Zhang L."/>
            <person name="Villasana D."/>
            <person name="Johnson A."/>
            <person name="Liu J."/>
            <person name="Liyanage D."/>
            <person name="Lorensuhewa L."/>
            <person name="Robinson T."/>
            <person name="Song A."/>
            <person name="Song B.-B."/>
            <person name="Dinh H."/>
            <person name="Thornton R."/>
            <person name="Coyle M."/>
            <person name="Francisco L."/>
            <person name="Jackson L."/>
            <person name="Javaid M."/>
            <person name="Korchina V."/>
            <person name="Kovar C."/>
            <person name="Mata R."/>
            <person name="Mathew T."/>
            <person name="Ngo R."/>
            <person name="Nguyen L."/>
            <person name="Nguyen N."/>
            <person name="Okwuonu G."/>
            <person name="Ongeri F."/>
            <person name="Pham C."/>
            <person name="Simmons D."/>
            <person name="Wilczek-Boney K."/>
            <person name="Hale W."/>
            <person name="Jakkamsetti A."/>
            <person name="Pham P."/>
            <person name="Ruth R."/>
            <person name="San Lucas F."/>
            <person name="Warren J."/>
            <person name="Zhang J."/>
            <person name="Zhao Z."/>
            <person name="Zhou C."/>
            <person name="Zhu D."/>
            <person name="Lee S."/>
            <person name="Bess C."/>
            <person name="Blankenburg K."/>
            <person name="Forbes L."/>
            <person name="Fu Q."/>
            <person name="Gubbala S."/>
            <person name="Hirani K."/>
            <person name="Jayaseelan J.C."/>
            <person name="Lara F."/>
            <person name="Munidasa M."/>
            <person name="Palculict T."/>
            <person name="Patil S."/>
            <person name="Pu L.-L."/>
            <person name="Saada N."/>
            <person name="Tang L."/>
            <person name="Weissenberger G."/>
            <person name="Zhu Y."/>
            <person name="Hemphill L."/>
            <person name="Shang Y."/>
            <person name="Youmans B."/>
            <person name="Ayvaz T."/>
            <person name="Ross M."/>
            <person name="Santibanez J."/>
            <person name="Aqrawi P."/>
            <person name="Gross S."/>
            <person name="Joshi V."/>
            <person name="Fowler G."/>
            <person name="Nazareth L."/>
            <person name="Reid J."/>
            <person name="Worley K."/>
            <person name="Petrosino J."/>
            <person name="Highlander S."/>
            <person name="Gibbs R."/>
        </authorList>
    </citation>
    <scope>NUCLEOTIDE SEQUENCE [LARGE SCALE GENOMIC DNA]</scope>
    <source>
        <strain evidence="8 9">JV-V03</strain>
    </source>
</reference>
<gene>
    <name evidence="7 8" type="primary">murI</name>
    <name evidence="8" type="ORF">HMPREF0514_11176</name>
</gene>
<evidence type="ECO:0000256" key="2">
    <source>
        <dbReference type="ARBA" id="ARBA00013090"/>
    </source>
</evidence>
<evidence type="ECO:0000313" key="8">
    <source>
        <dbReference type="EMBL" id="EFJ69106.1"/>
    </source>
</evidence>
<dbReference type="GO" id="GO:0009252">
    <property type="term" value="P:peptidoglycan biosynthetic process"/>
    <property type="evidence" value="ECO:0007669"/>
    <property type="project" value="UniProtKB-UniRule"/>
</dbReference>
<feature type="binding site" evidence="7">
    <location>
        <begin position="27"/>
        <end position="28"/>
    </location>
    <ligand>
        <name>substrate</name>
    </ligand>
</feature>
<keyword evidence="3 7" id="KW-0133">Cell shape</keyword>
<proteinExistence type="inferred from homology"/>
<accession>A0AA87DCU0</accession>
<comment type="caution">
    <text evidence="8">The sequence shown here is derived from an EMBL/GenBank/DDBJ whole genome shotgun (WGS) entry which is preliminary data.</text>
</comment>
<dbReference type="InterPro" id="IPR001920">
    <property type="entry name" value="Asp/Glu_race"/>
</dbReference>
<keyword evidence="6 7" id="KW-0961">Cell wall biogenesis/degradation</keyword>
<feature type="binding site" evidence="7">
    <location>
        <begin position="91"/>
        <end position="92"/>
    </location>
    <ligand>
        <name>substrate</name>
    </ligand>
</feature>
<dbReference type="HAMAP" id="MF_00258">
    <property type="entry name" value="Glu_racemase"/>
    <property type="match status" value="1"/>
</dbReference>
<comment type="function">
    <text evidence="7">Provides the (R)-glutamate required for cell wall biosynthesis.</text>
</comment>
<dbReference type="NCBIfam" id="TIGR00067">
    <property type="entry name" value="glut_race"/>
    <property type="match status" value="1"/>
</dbReference>
<name>A0AA87DCU0_9LACO</name>
<dbReference type="AlphaFoldDB" id="A0AA87DCU0"/>
<protein>
    <recommendedName>
        <fullName evidence="2 7">Glutamate racemase</fullName>
        <ecNumber evidence="2 7">5.1.1.3</ecNumber>
    </recommendedName>
</protein>
<dbReference type="FunFam" id="3.40.50.1860:FF:000001">
    <property type="entry name" value="Glutamate racemase"/>
    <property type="match status" value="1"/>
</dbReference>
<evidence type="ECO:0000256" key="6">
    <source>
        <dbReference type="ARBA" id="ARBA00023316"/>
    </source>
</evidence>
<dbReference type="GO" id="GO:0008360">
    <property type="term" value="P:regulation of cell shape"/>
    <property type="evidence" value="ECO:0007669"/>
    <property type="project" value="UniProtKB-KW"/>
</dbReference>
<comment type="pathway">
    <text evidence="7">Cell wall biogenesis; peptidoglycan biosynthesis.</text>
</comment>
<dbReference type="GO" id="GO:0071555">
    <property type="term" value="P:cell wall organization"/>
    <property type="evidence" value="ECO:0007669"/>
    <property type="project" value="UniProtKB-KW"/>
</dbReference>
<dbReference type="Proteomes" id="UP000003672">
    <property type="component" value="Unassembled WGS sequence"/>
</dbReference>
<dbReference type="Pfam" id="PF01177">
    <property type="entry name" value="Asp_Glu_race"/>
    <property type="match status" value="1"/>
</dbReference>
<evidence type="ECO:0000256" key="4">
    <source>
        <dbReference type="ARBA" id="ARBA00022984"/>
    </source>
</evidence>
<keyword evidence="5 7" id="KW-0413">Isomerase</keyword>
<feature type="active site" description="Proton donor/acceptor" evidence="7">
    <location>
        <position position="90"/>
    </location>
</feature>
<dbReference type="GO" id="GO:0008881">
    <property type="term" value="F:glutamate racemase activity"/>
    <property type="evidence" value="ECO:0007669"/>
    <property type="project" value="UniProtKB-UniRule"/>
</dbReference>
<comment type="catalytic activity">
    <reaction evidence="1 7">
        <text>L-glutamate = D-glutamate</text>
        <dbReference type="Rhea" id="RHEA:12813"/>
        <dbReference type="ChEBI" id="CHEBI:29985"/>
        <dbReference type="ChEBI" id="CHEBI:29986"/>
        <dbReference type="EC" id="5.1.1.3"/>
    </reaction>
</comment>
<feature type="binding site" evidence="7">
    <location>
        <begin position="59"/>
        <end position="60"/>
    </location>
    <ligand>
        <name>substrate</name>
    </ligand>
</feature>
<dbReference type="EC" id="5.1.1.3" evidence="2 7"/>
<dbReference type="PANTHER" id="PTHR21198">
    <property type="entry name" value="GLUTAMATE RACEMASE"/>
    <property type="match status" value="1"/>
</dbReference>
<dbReference type="SUPFAM" id="SSF53681">
    <property type="entry name" value="Aspartate/glutamate racemase"/>
    <property type="match status" value="2"/>
</dbReference>
<evidence type="ECO:0000256" key="7">
    <source>
        <dbReference type="HAMAP-Rule" id="MF_00258"/>
    </source>
</evidence>
<dbReference type="PANTHER" id="PTHR21198:SF2">
    <property type="entry name" value="GLUTAMATE RACEMASE"/>
    <property type="match status" value="1"/>
</dbReference>
<evidence type="ECO:0000256" key="5">
    <source>
        <dbReference type="ARBA" id="ARBA00023235"/>
    </source>
</evidence>
<feature type="binding site" evidence="7">
    <location>
        <begin position="201"/>
        <end position="202"/>
    </location>
    <ligand>
        <name>substrate</name>
    </ligand>
</feature>
<evidence type="ECO:0000256" key="3">
    <source>
        <dbReference type="ARBA" id="ARBA00022960"/>
    </source>
</evidence>
<keyword evidence="4 7" id="KW-0573">Peptidoglycan synthesis</keyword>
<dbReference type="PROSITE" id="PS00924">
    <property type="entry name" value="ASP_GLU_RACEMASE_2"/>
    <property type="match status" value="1"/>
</dbReference>
<comment type="similarity">
    <text evidence="7">Belongs to the aspartate/glutamate racemases family.</text>
</comment>
<evidence type="ECO:0000256" key="1">
    <source>
        <dbReference type="ARBA" id="ARBA00001602"/>
    </source>
</evidence>
<organism evidence="8 9">
    <name type="scientific">Lactobacillus paragasseri JV-V03</name>
    <dbReference type="NCBI Taxonomy" id="525326"/>
    <lineage>
        <taxon>Bacteria</taxon>
        <taxon>Bacillati</taxon>
        <taxon>Bacillota</taxon>
        <taxon>Bacilli</taxon>
        <taxon>Lactobacillales</taxon>
        <taxon>Lactobacillaceae</taxon>
        <taxon>Lactobacillus</taxon>
    </lineage>
</organism>
<sequence length="283" mass="31356">MEGKRDFNHHLFKGVFLMDNRPIGVLDSGLGGLTVLKKVIEKMPNESTIFIGDQANMPYGDRSKEEIISLTRDSVNFLLSKDVKIIIFGCNTATAVAMSTIQKEVPLQIIGVVQSGALAAARTTETKNVAVIGTKATVNSHSYLKEVQYRDPEIQVSEFAQPKLAPLAEEDPAEEIKQAVVSESLAPLRNINYDTLVLGCTHYPLLRDEIVAVVGQDKKIVDPADQVAQYTYNVLRRDGLFAADDSDTTHEYYTTGEAKKFTEITRQWMNDETIVGHHVNAED</sequence>
<feature type="active site" description="Proton donor/acceptor" evidence="7">
    <location>
        <position position="200"/>
    </location>
</feature>
<evidence type="ECO:0000313" key="9">
    <source>
        <dbReference type="Proteomes" id="UP000003672"/>
    </source>
</evidence>
<dbReference type="EMBL" id="ACGO02000002">
    <property type="protein sequence ID" value="EFJ69106.1"/>
    <property type="molecule type" value="Genomic_DNA"/>
</dbReference>
<dbReference type="InterPro" id="IPR015942">
    <property type="entry name" value="Asp/Glu/hydantoin_racemase"/>
</dbReference>